<proteinExistence type="predicted"/>
<reference evidence="1 2" key="1">
    <citation type="submission" date="2023-11" db="EMBL/GenBank/DDBJ databases">
        <authorList>
            <person name="Hedman E."/>
            <person name="Englund M."/>
            <person name="Stromberg M."/>
            <person name="Nyberg Akerstrom W."/>
            <person name="Nylinder S."/>
            <person name="Jareborg N."/>
            <person name="Kallberg Y."/>
            <person name="Kronander E."/>
        </authorList>
    </citation>
    <scope>NUCLEOTIDE SEQUENCE [LARGE SCALE GENOMIC DNA]</scope>
</reference>
<name>A0AAV1LK32_9NEOP</name>
<accession>A0AAV1LK32</accession>
<comment type="caution">
    <text evidence="1">The sequence shown here is derived from an EMBL/GenBank/DDBJ whole genome shotgun (WGS) entry which is preliminary data.</text>
</comment>
<gene>
    <name evidence="1" type="ORF">PARMNEM_LOCUS15251</name>
</gene>
<evidence type="ECO:0000313" key="2">
    <source>
        <dbReference type="Proteomes" id="UP001314205"/>
    </source>
</evidence>
<evidence type="ECO:0000313" key="1">
    <source>
        <dbReference type="EMBL" id="CAK1595826.1"/>
    </source>
</evidence>
<organism evidence="1 2">
    <name type="scientific">Parnassius mnemosyne</name>
    <name type="common">clouded apollo</name>
    <dbReference type="NCBI Taxonomy" id="213953"/>
    <lineage>
        <taxon>Eukaryota</taxon>
        <taxon>Metazoa</taxon>
        <taxon>Ecdysozoa</taxon>
        <taxon>Arthropoda</taxon>
        <taxon>Hexapoda</taxon>
        <taxon>Insecta</taxon>
        <taxon>Pterygota</taxon>
        <taxon>Neoptera</taxon>
        <taxon>Endopterygota</taxon>
        <taxon>Lepidoptera</taxon>
        <taxon>Glossata</taxon>
        <taxon>Ditrysia</taxon>
        <taxon>Papilionoidea</taxon>
        <taxon>Papilionidae</taxon>
        <taxon>Parnassiinae</taxon>
        <taxon>Parnassini</taxon>
        <taxon>Parnassius</taxon>
        <taxon>Driopa</taxon>
    </lineage>
</organism>
<keyword evidence="2" id="KW-1185">Reference proteome</keyword>
<protein>
    <submittedName>
        <fullName evidence="1">Uncharacterized protein</fullName>
    </submittedName>
</protein>
<dbReference type="Proteomes" id="UP001314205">
    <property type="component" value="Unassembled WGS sequence"/>
</dbReference>
<dbReference type="EMBL" id="CAVLGL010000093">
    <property type="protein sequence ID" value="CAK1595826.1"/>
    <property type="molecule type" value="Genomic_DNA"/>
</dbReference>
<sequence>MKVLVGLVSCLLYRYVNPEIRDSVMVNKLIKVKPVGSNIQRSFVPLTEIPPPHIHGASGRRHMENECTKKPTGKEVHDGPRVELFGDYYDDGGAKTVATVIIPDHIDHKHFEVTSQVPYLTVGHIEALGYHPSTIKSDHPSECEKIYQDHLETLYSDESTDYSEESLEMARMPLFPGGVPPASAEKRLENMYSELE</sequence>
<dbReference type="AlphaFoldDB" id="A0AAV1LK32"/>